<keyword evidence="8 9" id="KW-0472">Membrane</keyword>
<evidence type="ECO:0000256" key="2">
    <source>
        <dbReference type="ARBA" id="ARBA00006375"/>
    </source>
</evidence>
<protein>
    <submittedName>
        <fullName evidence="11">Mitochondrial carrier domain-containing protein</fullName>
    </submittedName>
</protein>
<dbReference type="GO" id="GO:0016020">
    <property type="term" value="C:membrane"/>
    <property type="evidence" value="ECO:0007669"/>
    <property type="project" value="UniProtKB-SubCell"/>
</dbReference>
<feature type="repeat" description="Solcar" evidence="9">
    <location>
        <begin position="227"/>
        <end position="310"/>
    </location>
</feature>
<evidence type="ECO:0000313" key="12">
    <source>
        <dbReference type="Proteomes" id="UP001321749"/>
    </source>
</evidence>
<gene>
    <name evidence="11" type="ORF">QBC42DRAFT_293823</name>
</gene>
<dbReference type="PROSITE" id="PS50920">
    <property type="entry name" value="SOLCAR"/>
    <property type="match status" value="3"/>
</dbReference>
<keyword evidence="7" id="KW-1133">Transmembrane helix</keyword>
<evidence type="ECO:0000256" key="6">
    <source>
        <dbReference type="ARBA" id="ARBA00022792"/>
    </source>
</evidence>
<organism evidence="11 12">
    <name type="scientific">Cladorrhinum samala</name>
    <dbReference type="NCBI Taxonomy" id="585594"/>
    <lineage>
        <taxon>Eukaryota</taxon>
        <taxon>Fungi</taxon>
        <taxon>Dikarya</taxon>
        <taxon>Ascomycota</taxon>
        <taxon>Pezizomycotina</taxon>
        <taxon>Sordariomycetes</taxon>
        <taxon>Sordariomycetidae</taxon>
        <taxon>Sordariales</taxon>
        <taxon>Podosporaceae</taxon>
        <taxon>Cladorrhinum</taxon>
    </lineage>
</organism>
<name>A0AAV9I148_9PEZI</name>
<keyword evidence="12" id="KW-1185">Reference proteome</keyword>
<reference evidence="11" key="1">
    <citation type="journal article" date="2023" name="Mol. Phylogenet. Evol.">
        <title>Genome-scale phylogeny and comparative genomics of the fungal order Sordariales.</title>
        <authorList>
            <person name="Hensen N."/>
            <person name="Bonometti L."/>
            <person name="Westerberg I."/>
            <person name="Brannstrom I.O."/>
            <person name="Guillou S."/>
            <person name="Cros-Aarteil S."/>
            <person name="Calhoun S."/>
            <person name="Haridas S."/>
            <person name="Kuo A."/>
            <person name="Mondo S."/>
            <person name="Pangilinan J."/>
            <person name="Riley R."/>
            <person name="LaButti K."/>
            <person name="Andreopoulos B."/>
            <person name="Lipzen A."/>
            <person name="Chen C."/>
            <person name="Yan M."/>
            <person name="Daum C."/>
            <person name="Ng V."/>
            <person name="Clum A."/>
            <person name="Steindorff A."/>
            <person name="Ohm R.A."/>
            <person name="Martin F."/>
            <person name="Silar P."/>
            <person name="Natvig D.O."/>
            <person name="Lalanne C."/>
            <person name="Gautier V."/>
            <person name="Ament-Velasquez S.L."/>
            <person name="Kruys A."/>
            <person name="Hutchinson M.I."/>
            <person name="Powell A.J."/>
            <person name="Barry K."/>
            <person name="Miller A.N."/>
            <person name="Grigoriev I.V."/>
            <person name="Debuchy R."/>
            <person name="Gladieux P."/>
            <person name="Hiltunen Thoren M."/>
            <person name="Johannesson H."/>
        </authorList>
    </citation>
    <scope>NUCLEOTIDE SEQUENCE</scope>
    <source>
        <strain evidence="11">PSN324</strain>
    </source>
</reference>
<keyword evidence="3 10" id="KW-0813">Transport</keyword>
<evidence type="ECO:0000256" key="10">
    <source>
        <dbReference type="RuleBase" id="RU000488"/>
    </source>
</evidence>
<evidence type="ECO:0000256" key="3">
    <source>
        <dbReference type="ARBA" id="ARBA00022448"/>
    </source>
</evidence>
<dbReference type="InterPro" id="IPR018108">
    <property type="entry name" value="MCP_transmembrane"/>
</dbReference>
<dbReference type="Gene3D" id="1.50.40.10">
    <property type="entry name" value="Mitochondrial carrier domain"/>
    <property type="match status" value="2"/>
</dbReference>
<keyword evidence="5" id="KW-0677">Repeat</keyword>
<feature type="repeat" description="Solcar" evidence="9">
    <location>
        <begin position="13"/>
        <end position="86"/>
    </location>
</feature>
<dbReference type="Proteomes" id="UP001321749">
    <property type="component" value="Unassembled WGS sequence"/>
</dbReference>
<evidence type="ECO:0000313" key="11">
    <source>
        <dbReference type="EMBL" id="KAK4465990.1"/>
    </source>
</evidence>
<reference evidence="11" key="2">
    <citation type="submission" date="2023-06" db="EMBL/GenBank/DDBJ databases">
        <authorList>
            <consortium name="Lawrence Berkeley National Laboratory"/>
            <person name="Mondo S.J."/>
            <person name="Hensen N."/>
            <person name="Bonometti L."/>
            <person name="Westerberg I."/>
            <person name="Brannstrom I.O."/>
            <person name="Guillou S."/>
            <person name="Cros-Aarteil S."/>
            <person name="Calhoun S."/>
            <person name="Haridas S."/>
            <person name="Kuo A."/>
            <person name="Pangilinan J."/>
            <person name="Riley R."/>
            <person name="Labutti K."/>
            <person name="Andreopoulos B."/>
            <person name="Lipzen A."/>
            <person name="Chen C."/>
            <person name="Yanf M."/>
            <person name="Daum C."/>
            <person name="Ng V."/>
            <person name="Clum A."/>
            <person name="Steindorff A."/>
            <person name="Ohm R."/>
            <person name="Martin F."/>
            <person name="Silar P."/>
            <person name="Natvig D."/>
            <person name="Lalanne C."/>
            <person name="Gautier V."/>
            <person name="Ament-Velasquez S.L."/>
            <person name="Kruys A."/>
            <person name="Hutchinson M.I."/>
            <person name="Powell A.J."/>
            <person name="Barry K."/>
            <person name="Miller A.N."/>
            <person name="Grigoriev I.V."/>
            <person name="Debuchy R."/>
            <person name="Gladieux P."/>
            <person name="Thoren M.H."/>
            <person name="Johannesson H."/>
        </authorList>
    </citation>
    <scope>NUCLEOTIDE SEQUENCE</scope>
    <source>
        <strain evidence="11">PSN324</strain>
    </source>
</reference>
<comment type="subcellular location">
    <subcellularLocation>
        <location evidence="1">Membrane</location>
        <topology evidence="1">Multi-pass membrane protein</topology>
    </subcellularLocation>
</comment>
<dbReference type="Pfam" id="PF00153">
    <property type="entry name" value="Mito_carr"/>
    <property type="match status" value="3"/>
</dbReference>
<dbReference type="SUPFAM" id="SSF103506">
    <property type="entry name" value="Mitochondrial carrier"/>
    <property type="match status" value="1"/>
</dbReference>
<keyword evidence="6" id="KW-0999">Mitochondrion inner membrane</keyword>
<evidence type="ECO:0000256" key="7">
    <source>
        <dbReference type="ARBA" id="ARBA00022989"/>
    </source>
</evidence>
<feature type="repeat" description="Solcar" evidence="9">
    <location>
        <begin position="96"/>
        <end position="193"/>
    </location>
</feature>
<proteinExistence type="inferred from homology"/>
<dbReference type="AlphaFoldDB" id="A0AAV9I148"/>
<evidence type="ECO:0000256" key="9">
    <source>
        <dbReference type="PROSITE-ProRule" id="PRU00282"/>
    </source>
</evidence>
<comment type="caution">
    <text evidence="11">The sequence shown here is derived from an EMBL/GenBank/DDBJ whole genome shotgun (WGS) entry which is preliminary data.</text>
</comment>
<evidence type="ECO:0000256" key="4">
    <source>
        <dbReference type="ARBA" id="ARBA00022692"/>
    </source>
</evidence>
<evidence type="ECO:0000256" key="5">
    <source>
        <dbReference type="ARBA" id="ARBA00022737"/>
    </source>
</evidence>
<accession>A0AAV9I148</accession>
<evidence type="ECO:0000256" key="1">
    <source>
        <dbReference type="ARBA" id="ARBA00004141"/>
    </source>
</evidence>
<comment type="similarity">
    <text evidence="2 10">Belongs to the mitochondrial carrier (TC 2.A.29) family.</text>
</comment>
<dbReference type="EMBL" id="MU864935">
    <property type="protein sequence ID" value="KAK4465990.1"/>
    <property type="molecule type" value="Genomic_DNA"/>
</dbReference>
<evidence type="ECO:0000256" key="8">
    <source>
        <dbReference type="ARBA" id="ARBA00023136"/>
    </source>
</evidence>
<sequence length="323" mass="33899">MSSSSSSSSPPPPTFQHALLAGALAGTTVDVSLFPLDTLKTRLQSSAGFFASGGFRGIYRGVGSAVVGSAPGAAFFFSTYEAAKTLLPTPADAPQTHMLAASLGEVAACAVRVPTEVVKQRAQAGQHGGSSLRSLLAILRLRETNGTNGSGAGAGAGIMRVFRELYRGWGITVMREVPFTVLQFPMWEAMKAWGRERRERTGRGLFGDLKNSSSSASAARAGRETEISAAESALYGSLAGGVAAGVTTPLDVLKTRVMLSTEKEGMGSIVRGILRDHGVRPFFAGIGPRVMWISIGGAIFLGSYQWAVNALQTGKQRTREDVL</sequence>
<dbReference type="InterPro" id="IPR023395">
    <property type="entry name" value="MCP_dom_sf"/>
</dbReference>
<keyword evidence="6" id="KW-0496">Mitochondrion</keyword>
<keyword evidence="4 9" id="KW-0812">Transmembrane</keyword>
<dbReference type="PANTHER" id="PTHR45667">
    <property type="entry name" value="S-ADENOSYLMETHIONINE MITOCHONDRIAL CARRIER PROTEIN"/>
    <property type="match status" value="1"/>
</dbReference>